<protein>
    <submittedName>
        <fullName evidence="1">Uncharacterized protein</fullName>
    </submittedName>
</protein>
<sequence length="243" mass="27159">MFVYTGNLIKTTTHMKKTILILLLLPAMMLQQSCIVMVKSLARNIVKGYDDYADKSVSGAMLLGTDNKPVRLKDAFMGKTVYAVVYKSTLNNPSAGDSTAYEQMKARFKAYPDVRFVSVYNGEDETYWRNFSNGKTRRSDAYRLSNGEEQPWKGLGDTPQALIIGTDGKVLAYKAPMPNSKVLADYVLFQARAGRNGTESARDVIKEINEGGKFKSDHMKAWYTSHFKLPAEQASLSFSNSNE</sequence>
<proteinExistence type="predicted"/>
<keyword evidence="2" id="KW-1185">Reference proteome</keyword>
<dbReference type="EMBL" id="PYLS01000006">
    <property type="protein sequence ID" value="PST82361.1"/>
    <property type="molecule type" value="Genomic_DNA"/>
</dbReference>
<dbReference type="Proteomes" id="UP000240912">
    <property type="component" value="Unassembled WGS sequence"/>
</dbReference>
<dbReference type="OrthoDB" id="761209at2"/>
<reference evidence="1 2" key="1">
    <citation type="submission" date="2018-03" db="EMBL/GenBank/DDBJ databases">
        <authorList>
            <person name="Keele B.F."/>
        </authorList>
    </citation>
    <scope>NUCLEOTIDE SEQUENCE [LARGE SCALE GENOMIC DNA]</scope>
    <source>
        <strain evidence="1 2">YL28-9</strain>
    </source>
</reference>
<name>A0A2T3HJ01_9SPHI</name>
<comment type="caution">
    <text evidence="1">The sequence shown here is derived from an EMBL/GenBank/DDBJ whole genome shotgun (WGS) entry which is preliminary data.</text>
</comment>
<evidence type="ECO:0000313" key="1">
    <source>
        <dbReference type="EMBL" id="PST82361.1"/>
    </source>
</evidence>
<dbReference type="AlphaFoldDB" id="A0A2T3HJ01"/>
<accession>A0A2T3HJ01</accession>
<dbReference type="Gene3D" id="3.40.30.10">
    <property type="entry name" value="Glutaredoxin"/>
    <property type="match status" value="1"/>
</dbReference>
<evidence type="ECO:0000313" key="2">
    <source>
        <dbReference type="Proteomes" id="UP000240912"/>
    </source>
</evidence>
<organism evidence="1 2">
    <name type="scientific">Pedobacter yulinensis</name>
    <dbReference type="NCBI Taxonomy" id="2126353"/>
    <lineage>
        <taxon>Bacteria</taxon>
        <taxon>Pseudomonadati</taxon>
        <taxon>Bacteroidota</taxon>
        <taxon>Sphingobacteriia</taxon>
        <taxon>Sphingobacteriales</taxon>
        <taxon>Sphingobacteriaceae</taxon>
        <taxon>Pedobacter</taxon>
    </lineage>
</organism>
<gene>
    <name evidence="1" type="ORF">C7T94_16420</name>
</gene>